<dbReference type="Proteomes" id="UP001158049">
    <property type="component" value="Unassembled WGS sequence"/>
</dbReference>
<dbReference type="InterPro" id="IPR000524">
    <property type="entry name" value="Tscrpt_reg_HTH_GntR"/>
</dbReference>
<evidence type="ECO:0000256" key="1">
    <source>
        <dbReference type="ARBA" id="ARBA00005384"/>
    </source>
</evidence>
<dbReference type="PROSITE" id="PS50949">
    <property type="entry name" value="HTH_GNTR"/>
    <property type="match status" value="1"/>
</dbReference>
<evidence type="ECO:0000259" key="6">
    <source>
        <dbReference type="PROSITE" id="PS50949"/>
    </source>
</evidence>
<keyword evidence="4" id="KW-0238">DNA-binding</keyword>
<gene>
    <name evidence="7" type="ORF">SAMN06295970_102265</name>
</gene>
<keyword evidence="5" id="KW-0804">Transcription</keyword>
<dbReference type="PANTHER" id="PTHR46577:SF2">
    <property type="entry name" value="TRANSCRIPTIONAL REGULATORY PROTEIN"/>
    <property type="match status" value="1"/>
</dbReference>
<dbReference type="Pfam" id="PF00392">
    <property type="entry name" value="GntR"/>
    <property type="match status" value="1"/>
</dbReference>
<reference evidence="7 8" key="1">
    <citation type="submission" date="2017-05" db="EMBL/GenBank/DDBJ databases">
        <authorList>
            <person name="Varghese N."/>
            <person name="Submissions S."/>
        </authorList>
    </citation>
    <scope>NUCLEOTIDE SEQUENCE [LARGE SCALE GENOMIC DNA]</scope>
    <source>
        <strain evidence="7 8">DSM 26001</strain>
    </source>
</reference>
<dbReference type="InterPro" id="IPR015424">
    <property type="entry name" value="PyrdxlP-dep_Trfase"/>
</dbReference>
<accession>A0ABY1PW84</accession>
<sequence>MRDSAGTVIFRPTLCHTFSMKKMPDPPPDSARPATISQRLADEIERHIHEGAYRVGDKLPSLRELAQLHQYAKNTVVAAFEILVSRGLVEPRRGSGYYVVGKPAARRGEEAESLGRAMDIVWLMREQLKSEPGTLAVGDGFPPVEWLADVRLDKYHQKVVRTGVGGLFRYGSRFGYAPLREHLVRKLGDFGIAVEPRQIVLTHGANEAMDIVIRYFVPPGGTVLVDDPGYYPLFGKLKLAGARMLGVPRLADGPDLDMLDRLLSAERPRLFFTQSLAHNPTGSDLSQAKAFRVLQLAQKHDVLIVENDPLADFKPVGSSRLSSLDQLERTIYIGSFSKSFSAALRVGFIACGAALASDLADLKSLIHINSSEYAERTVDVILSAGHYQRHLNRLRTRLGDATAQAAQLLQSFGAEVFAKTPQSLYLWAAFPGIDDSLTLAEDLLQQKVMMAPGRIFGVDSALVSRWSRFNVGAVLDPRFEQALAEIAKRRNLGS</sequence>
<evidence type="ECO:0000256" key="5">
    <source>
        <dbReference type="ARBA" id="ARBA00023163"/>
    </source>
</evidence>
<protein>
    <submittedName>
        <fullName evidence="7">Transcriptional regulator, GntR family</fullName>
    </submittedName>
</protein>
<dbReference type="CDD" id="cd07377">
    <property type="entry name" value="WHTH_GntR"/>
    <property type="match status" value="1"/>
</dbReference>
<evidence type="ECO:0000256" key="3">
    <source>
        <dbReference type="ARBA" id="ARBA00023015"/>
    </source>
</evidence>
<evidence type="ECO:0000313" key="8">
    <source>
        <dbReference type="Proteomes" id="UP001158049"/>
    </source>
</evidence>
<comment type="caution">
    <text evidence="7">The sequence shown here is derived from an EMBL/GenBank/DDBJ whole genome shotgun (WGS) entry which is preliminary data.</text>
</comment>
<comment type="similarity">
    <text evidence="1">In the C-terminal section; belongs to the class-I pyridoxal-phosphate-dependent aminotransferase family.</text>
</comment>
<keyword evidence="2" id="KW-0663">Pyridoxal phosphate</keyword>
<dbReference type="SUPFAM" id="SSF46785">
    <property type="entry name" value="Winged helix' DNA-binding domain"/>
    <property type="match status" value="1"/>
</dbReference>
<dbReference type="CDD" id="cd00609">
    <property type="entry name" value="AAT_like"/>
    <property type="match status" value="1"/>
</dbReference>
<dbReference type="Gene3D" id="3.40.640.10">
    <property type="entry name" value="Type I PLP-dependent aspartate aminotransferase-like (Major domain)"/>
    <property type="match status" value="1"/>
</dbReference>
<evidence type="ECO:0000256" key="4">
    <source>
        <dbReference type="ARBA" id="ARBA00023125"/>
    </source>
</evidence>
<dbReference type="PANTHER" id="PTHR46577">
    <property type="entry name" value="HTH-TYPE TRANSCRIPTIONAL REGULATORY PROTEIN GABR"/>
    <property type="match status" value="1"/>
</dbReference>
<dbReference type="Pfam" id="PF00155">
    <property type="entry name" value="Aminotran_1_2"/>
    <property type="match status" value="1"/>
</dbReference>
<keyword evidence="3" id="KW-0805">Transcription regulation</keyword>
<dbReference type="InterPro" id="IPR015421">
    <property type="entry name" value="PyrdxlP-dep_Trfase_major"/>
</dbReference>
<evidence type="ECO:0000256" key="2">
    <source>
        <dbReference type="ARBA" id="ARBA00022898"/>
    </source>
</evidence>
<evidence type="ECO:0000313" key="7">
    <source>
        <dbReference type="EMBL" id="SMP49544.1"/>
    </source>
</evidence>
<dbReference type="EMBL" id="FXUL01000002">
    <property type="protein sequence ID" value="SMP49544.1"/>
    <property type="molecule type" value="Genomic_DNA"/>
</dbReference>
<dbReference type="InterPro" id="IPR004839">
    <property type="entry name" value="Aminotransferase_I/II_large"/>
</dbReference>
<dbReference type="SUPFAM" id="SSF53383">
    <property type="entry name" value="PLP-dependent transferases"/>
    <property type="match status" value="1"/>
</dbReference>
<dbReference type="InterPro" id="IPR051446">
    <property type="entry name" value="HTH_trans_reg/aminotransferase"/>
</dbReference>
<dbReference type="Gene3D" id="1.10.10.10">
    <property type="entry name" value="Winged helix-like DNA-binding domain superfamily/Winged helix DNA-binding domain"/>
    <property type="match status" value="1"/>
</dbReference>
<organism evidence="7 8">
    <name type="scientific">Noviherbaspirillum suwonense</name>
    <dbReference type="NCBI Taxonomy" id="1224511"/>
    <lineage>
        <taxon>Bacteria</taxon>
        <taxon>Pseudomonadati</taxon>
        <taxon>Pseudomonadota</taxon>
        <taxon>Betaproteobacteria</taxon>
        <taxon>Burkholderiales</taxon>
        <taxon>Oxalobacteraceae</taxon>
        <taxon>Noviherbaspirillum</taxon>
    </lineage>
</organism>
<proteinExistence type="inferred from homology"/>
<dbReference type="SMART" id="SM00345">
    <property type="entry name" value="HTH_GNTR"/>
    <property type="match status" value="1"/>
</dbReference>
<feature type="domain" description="HTH gntR-type" evidence="6">
    <location>
        <begin position="34"/>
        <end position="102"/>
    </location>
</feature>
<name>A0ABY1PW84_9BURK</name>
<dbReference type="InterPro" id="IPR036388">
    <property type="entry name" value="WH-like_DNA-bd_sf"/>
</dbReference>
<dbReference type="InterPro" id="IPR036390">
    <property type="entry name" value="WH_DNA-bd_sf"/>
</dbReference>
<keyword evidence="8" id="KW-1185">Reference proteome</keyword>